<organism evidence="2 3">
    <name type="scientific">Lomentospora prolificans</name>
    <dbReference type="NCBI Taxonomy" id="41688"/>
    <lineage>
        <taxon>Eukaryota</taxon>
        <taxon>Fungi</taxon>
        <taxon>Dikarya</taxon>
        <taxon>Ascomycota</taxon>
        <taxon>Pezizomycotina</taxon>
        <taxon>Sordariomycetes</taxon>
        <taxon>Hypocreomycetidae</taxon>
        <taxon>Microascales</taxon>
        <taxon>Microascaceae</taxon>
        <taxon>Lomentospora</taxon>
    </lineage>
</organism>
<dbReference type="OrthoDB" id="4153862at2759"/>
<dbReference type="VEuPathDB" id="FungiDB:jhhlp_005355"/>
<dbReference type="EMBL" id="NLAX01000697">
    <property type="protein sequence ID" value="PKS08411.1"/>
    <property type="molecule type" value="Genomic_DNA"/>
</dbReference>
<feature type="signal peptide" evidence="1">
    <location>
        <begin position="1"/>
        <end position="18"/>
    </location>
</feature>
<gene>
    <name evidence="2" type="ORF">jhhlp_005355</name>
</gene>
<evidence type="ECO:0000256" key="1">
    <source>
        <dbReference type="SAM" id="SignalP"/>
    </source>
</evidence>
<evidence type="ECO:0008006" key="4">
    <source>
        <dbReference type="Google" id="ProtNLM"/>
    </source>
</evidence>
<protein>
    <recommendedName>
        <fullName evidence="4">Hydrophobin</fullName>
    </recommendedName>
</protein>
<comment type="caution">
    <text evidence="2">The sequence shown here is derived from an EMBL/GenBank/DDBJ whole genome shotgun (WGS) entry which is preliminary data.</text>
</comment>
<accession>A0A2N3N7J2</accession>
<dbReference type="Proteomes" id="UP000233524">
    <property type="component" value="Unassembled WGS sequence"/>
</dbReference>
<keyword evidence="1" id="KW-0732">Signal</keyword>
<reference evidence="2 3" key="1">
    <citation type="journal article" date="2017" name="G3 (Bethesda)">
        <title>First Draft Genome Sequence of the Pathogenic Fungus Lomentospora prolificans (Formerly Scedosporium prolificans).</title>
        <authorList>
            <person name="Luo R."/>
            <person name="Zimin A."/>
            <person name="Workman R."/>
            <person name="Fan Y."/>
            <person name="Pertea G."/>
            <person name="Grossman N."/>
            <person name="Wear M.P."/>
            <person name="Jia B."/>
            <person name="Miller H."/>
            <person name="Casadevall A."/>
            <person name="Timp W."/>
            <person name="Zhang S.X."/>
            <person name="Salzberg S.L."/>
        </authorList>
    </citation>
    <scope>NUCLEOTIDE SEQUENCE [LARGE SCALE GENOMIC DNA]</scope>
    <source>
        <strain evidence="2 3">JHH-5317</strain>
    </source>
</reference>
<proteinExistence type="predicted"/>
<sequence length="151" mass="15283">MQFSFATILMGLAAVAYAGVVDNHGMRSAPREALLVSRQNQGRPAPSGTCCVAGGNLKQDACTSAAGEAGRCVPGGNNCMSLYILALRYAVLTDTGKRVGGGALSCVGQSSLTCDANVTERGNTLCRANAPGGGLFDGANIIQNLSQASVN</sequence>
<evidence type="ECO:0000313" key="2">
    <source>
        <dbReference type="EMBL" id="PKS08411.1"/>
    </source>
</evidence>
<evidence type="ECO:0000313" key="3">
    <source>
        <dbReference type="Proteomes" id="UP000233524"/>
    </source>
</evidence>
<dbReference type="InParanoid" id="A0A2N3N7J2"/>
<dbReference type="AlphaFoldDB" id="A0A2N3N7J2"/>
<feature type="chain" id="PRO_5014671908" description="Hydrophobin" evidence="1">
    <location>
        <begin position="19"/>
        <end position="151"/>
    </location>
</feature>
<keyword evidence="3" id="KW-1185">Reference proteome</keyword>
<name>A0A2N3N7J2_9PEZI</name>